<dbReference type="SMART" id="SM00336">
    <property type="entry name" value="BBOX"/>
    <property type="match status" value="1"/>
</dbReference>
<feature type="domain" description="B30.2/SPRY" evidence="7">
    <location>
        <begin position="352"/>
        <end position="546"/>
    </location>
</feature>
<keyword evidence="1" id="KW-0479">Metal-binding</keyword>
<dbReference type="InterPro" id="IPR003877">
    <property type="entry name" value="SPRY_dom"/>
</dbReference>
<evidence type="ECO:0000259" key="5">
    <source>
        <dbReference type="PROSITE" id="PS50089"/>
    </source>
</evidence>
<dbReference type="InterPro" id="IPR058030">
    <property type="entry name" value="TRIM8/14/16/25/29/45/65_CC"/>
</dbReference>
<dbReference type="InterPro" id="IPR001841">
    <property type="entry name" value="Znf_RING"/>
</dbReference>
<dbReference type="SMART" id="SM00589">
    <property type="entry name" value="PRY"/>
    <property type="match status" value="1"/>
</dbReference>
<evidence type="ECO:0000313" key="8">
    <source>
        <dbReference type="Ensembl" id="ENSEEEP00000042542.2"/>
    </source>
</evidence>
<dbReference type="Pfam" id="PF25600">
    <property type="entry name" value="TRIM_CC"/>
    <property type="match status" value="1"/>
</dbReference>
<dbReference type="InterPro" id="IPR043136">
    <property type="entry name" value="B30.2/SPRY_sf"/>
</dbReference>
<evidence type="ECO:0008006" key="10">
    <source>
        <dbReference type="Google" id="ProtNLM"/>
    </source>
</evidence>
<dbReference type="Gene3D" id="3.30.40.10">
    <property type="entry name" value="Zinc/RING finger domain, C3HC4 (zinc finger)"/>
    <property type="match status" value="1"/>
</dbReference>
<dbReference type="CDD" id="cd13733">
    <property type="entry name" value="SPRY_PRY_C-I_1"/>
    <property type="match status" value="1"/>
</dbReference>
<feature type="domain" description="RING-type" evidence="5">
    <location>
        <begin position="27"/>
        <end position="67"/>
    </location>
</feature>
<reference evidence="8" key="4">
    <citation type="submission" date="2025-08" db="UniProtKB">
        <authorList>
            <consortium name="Ensembl"/>
        </authorList>
    </citation>
    <scope>IDENTIFICATION</scope>
</reference>
<dbReference type="PANTHER" id="PTHR24103">
    <property type="entry name" value="E3 UBIQUITIN-PROTEIN LIGASE TRIM"/>
    <property type="match status" value="1"/>
</dbReference>
<dbReference type="Proteomes" id="UP000314983">
    <property type="component" value="Chromosome 19"/>
</dbReference>
<sequence>MFQYDLSDTRKPKQTMSHFLSEEQFQCSICLEIFDNPVSTPCGHSFCTACIGHYWQGSKLCQCPLCKESFKKRPELHINRTLREITEQFKQMKCEAGACGGSGWLGSSLEERPLKQGGLLGDLFLEMKCQNGCDSDSGQSQEVTRRLSLRRYTLSGAADARKVPRCPKHRHKLELFCKSDGECICSECSDTDHQSHKIISVEKEWLISKTEIGMTETKMQEMIGQRLRKIEEIKILLAEIKMAAEKEMQGGMRIFGLLLSSVERSQAELLEVIEMSRRSAEHQAEVMIRELDLELTELRKRSAMLGKLAQTDDCISGLRSYCNLNTPVPVKDWAGVSVHCDLGKTKAIYNSVSQLLQHFREELQKLPEILDVKLNPDTAHPRLILSEDRKKVRCSNKHQLVPSNPERFDRVVCVLGQEGFTGGQHYWEVEVGGKTDWDLGVASHSINRKGKLAVSPSNGYWFLSLREKSNYAFRTEPSTTLLLSLKPQKIGVFVDYEKGQVSFYNVEAKMHIYTFSDTFTETIYPFFSPCTNKSGKNDVPLTITPVLPPD</sequence>
<dbReference type="SMART" id="SM00449">
    <property type="entry name" value="SPRY"/>
    <property type="match status" value="1"/>
</dbReference>
<gene>
    <name evidence="8" type="primary">LOC113573485</name>
</gene>
<keyword evidence="9" id="KW-1185">Reference proteome</keyword>
<dbReference type="Pfam" id="PF13765">
    <property type="entry name" value="PRY"/>
    <property type="match status" value="1"/>
</dbReference>
<proteinExistence type="predicted"/>
<dbReference type="PRINTS" id="PR01407">
    <property type="entry name" value="BUTYPHLNCDUF"/>
</dbReference>
<dbReference type="CDD" id="cd19769">
    <property type="entry name" value="Bbox2_TRIM16-like"/>
    <property type="match status" value="1"/>
</dbReference>
<dbReference type="Ensembl" id="ENSEEET00000043028.2">
    <property type="protein sequence ID" value="ENSEEEP00000042542.2"/>
    <property type="gene ID" value="ENSEEEG00000020089.2"/>
</dbReference>
<dbReference type="InterPro" id="IPR013083">
    <property type="entry name" value="Znf_RING/FYVE/PHD"/>
</dbReference>
<dbReference type="InterPro" id="IPR003879">
    <property type="entry name" value="Butyrophylin_SPRY"/>
</dbReference>
<protein>
    <recommendedName>
        <fullName evidence="10">E3 ubiquitin-protein ligase TRIM39-like</fullName>
    </recommendedName>
</protein>
<dbReference type="InterPro" id="IPR006574">
    <property type="entry name" value="PRY"/>
</dbReference>
<organism evidence="8 9">
    <name type="scientific">Electrophorus electricus</name>
    <name type="common">Electric eel</name>
    <name type="synonym">Gymnotus electricus</name>
    <dbReference type="NCBI Taxonomy" id="8005"/>
    <lineage>
        <taxon>Eukaryota</taxon>
        <taxon>Metazoa</taxon>
        <taxon>Chordata</taxon>
        <taxon>Craniata</taxon>
        <taxon>Vertebrata</taxon>
        <taxon>Euteleostomi</taxon>
        <taxon>Actinopterygii</taxon>
        <taxon>Neopterygii</taxon>
        <taxon>Teleostei</taxon>
        <taxon>Ostariophysi</taxon>
        <taxon>Gymnotiformes</taxon>
        <taxon>Gymnotoidei</taxon>
        <taxon>Gymnotidae</taxon>
        <taxon>Electrophorus</taxon>
    </lineage>
</organism>
<dbReference type="Gene3D" id="2.60.120.920">
    <property type="match status" value="1"/>
</dbReference>
<evidence type="ECO:0000259" key="6">
    <source>
        <dbReference type="PROSITE" id="PS50119"/>
    </source>
</evidence>
<dbReference type="InterPro" id="IPR000315">
    <property type="entry name" value="Znf_B-box"/>
</dbReference>
<reference evidence="9" key="2">
    <citation type="journal article" date="2017" name="Sci. Adv.">
        <title>A tail of two voltages: Proteomic comparison of the three electric organs of the electric eel.</title>
        <authorList>
            <person name="Traeger L.L."/>
            <person name="Sabat G."/>
            <person name="Barrett-Wilt G.A."/>
            <person name="Wells G.B."/>
            <person name="Sussman M.R."/>
        </authorList>
    </citation>
    <scope>NUCLEOTIDE SEQUENCE [LARGE SCALE GENOMIC DNA]</scope>
</reference>
<dbReference type="SUPFAM" id="SSF49899">
    <property type="entry name" value="Concanavalin A-like lectins/glucanases"/>
    <property type="match status" value="1"/>
</dbReference>
<dbReference type="Pfam" id="PF13445">
    <property type="entry name" value="zf-RING_UBOX"/>
    <property type="match status" value="1"/>
</dbReference>
<evidence type="ECO:0000256" key="1">
    <source>
        <dbReference type="ARBA" id="ARBA00022723"/>
    </source>
</evidence>
<keyword evidence="2 4" id="KW-0863">Zinc-finger</keyword>
<dbReference type="FunFam" id="2.60.120.920:FF:000004">
    <property type="entry name" value="Butyrophilin subfamily 1 member A1"/>
    <property type="match status" value="1"/>
</dbReference>
<evidence type="ECO:0000256" key="4">
    <source>
        <dbReference type="PROSITE-ProRule" id="PRU00024"/>
    </source>
</evidence>
<reference evidence="8" key="5">
    <citation type="submission" date="2025-09" db="UniProtKB">
        <authorList>
            <consortium name="Ensembl"/>
        </authorList>
    </citation>
    <scope>IDENTIFICATION</scope>
</reference>
<dbReference type="PROSITE" id="PS00518">
    <property type="entry name" value="ZF_RING_1"/>
    <property type="match status" value="1"/>
</dbReference>
<dbReference type="GO" id="GO:0008270">
    <property type="term" value="F:zinc ion binding"/>
    <property type="evidence" value="ECO:0007669"/>
    <property type="project" value="UniProtKB-KW"/>
</dbReference>
<dbReference type="AlphaFoldDB" id="A0A4W4H2B8"/>
<dbReference type="InterPro" id="IPR013320">
    <property type="entry name" value="ConA-like_dom_sf"/>
</dbReference>
<accession>A0A4W4H2B8</accession>
<keyword evidence="3" id="KW-0862">Zinc</keyword>
<reference evidence="8" key="3">
    <citation type="submission" date="2020-05" db="EMBL/GenBank/DDBJ databases">
        <title>Electrophorus electricus (electric eel) genome, fEleEle1, primary haplotype.</title>
        <authorList>
            <person name="Myers G."/>
            <person name="Meyer A."/>
            <person name="Fedrigo O."/>
            <person name="Formenti G."/>
            <person name="Rhie A."/>
            <person name="Tracey A."/>
            <person name="Sims Y."/>
            <person name="Jarvis E.D."/>
        </authorList>
    </citation>
    <scope>NUCLEOTIDE SEQUENCE [LARGE SCALE GENOMIC DNA]</scope>
</reference>
<dbReference type="SUPFAM" id="SSF57845">
    <property type="entry name" value="B-box zinc-binding domain"/>
    <property type="match status" value="1"/>
</dbReference>
<dbReference type="Pfam" id="PF00643">
    <property type="entry name" value="zf-B_box"/>
    <property type="match status" value="1"/>
</dbReference>
<reference evidence="9" key="1">
    <citation type="journal article" date="2014" name="Science">
        <title>Nonhuman genetics. Genomic basis for the convergent evolution of electric organs.</title>
        <authorList>
            <person name="Gallant J.R."/>
            <person name="Traeger L.L."/>
            <person name="Volkening J.D."/>
            <person name="Moffett H."/>
            <person name="Chen P.H."/>
            <person name="Novina C.D."/>
            <person name="Phillips G.N.Jr."/>
            <person name="Anand R."/>
            <person name="Wells G.B."/>
            <person name="Pinch M."/>
            <person name="Guth R."/>
            <person name="Unguez G.A."/>
            <person name="Albert J.S."/>
            <person name="Zakon H.H."/>
            <person name="Samanta M.P."/>
            <person name="Sussman M.R."/>
        </authorList>
    </citation>
    <scope>NUCLEOTIDE SEQUENCE [LARGE SCALE GENOMIC DNA]</scope>
</reference>
<dbReference type="PROSITE" id="PS50089">
    <property type="entry name" value="ZF_RING_2"/>
    <property type="match status" value="1"/>
</dbReference>
<evidence type="ECO:0000313" key="9">
    <source>
        <dbReference type="Proteomes" id="UP000314983"/>
    </source>
</evidence>
<dbReference type="OMA" id="RAELMIR"/>
<dbReference type="PROSITE" id="PS50188">
    <property type="entry name" value="B302_SPRY"/>
    <property type="match status" value="1"/>
</dbReference>
<dbReference type="Gene3D" id="3.30.160.60">
    <property type="entry name" value="Classic Zinc Finger"/>
    <property type="match status" value="1"/>
</dbReference>
<feature type="domain" description="B box-type" evidence="6">
    <location>
        <begin position="161"/>
        <end position="201"/>
    </location>
</feature>
<dbReference type="InterPro" id="IPR017907">
    <property type="entry name" value="Znf_RING_CS"/>
</dbReference>
<name>A0A4W4H2B8_ELEEL</name>
<dbReference type="PROSITE" id="PS50119">
    <property type="entry name" value="ZF_BBOX"/>
    <property type="match status" value="1"/>
</dbReference>
<dbReference type="InterPro" id="IPR027370">
    <property type="entry name" value="Znf-RING_euk"/>
</dbReference>
<evidence type="ECO:0000256" key="2">
    <source>
        <dbReference type="ARBA" id="ARBA00022771"/>
    </source>
</evidence>
<dbReference type="SMART" id="SM00184">
    <property type="entry name" value="RING"/>
    <property type="match status" value="1"/>
</dbReference>
<evidence type="ECO:0000256" key="3">
    <source>
        <dbReference type="ARBA" id="ARBA00022833"/>
    </source>
</evidence>
<dbReference type="InterPro" id="IPR001870">
    <property type="entry name" value="B30.2/SPRY"/>
</dbReference>
<dbReference type="InterPro" id="IPR050143">
    <property type="entry name" value="TRIM/RBCC"/>
</dbReference>
<dbReference type="Pfam" id="PF00622">
    <property type="entry name" value="SPRY"/>
    <property type="match status" value="1"/>
</dbReference>
<dbReference type="GeneTree" id="ENSGT00940000165127"/>
<dbReference type="SUPFAM" id="SSF57850">
    <property type="entry name" value="RING/U-box"/>
    <property type="match status" value="1"/>
</dbReference>
<evidence type="ECO:0000259" key="7">
    <source>
        <dbReference type="PROSITE" id="PS50188"/>
    </source>
</evidence>